<comment type="caution">
    <text evidence="3">The sequence shown here is derived from an EMBL/GenBank/DDBJ whole genome shotgun (WGS) entry which is preliminary data.</text>
</comment>
<feature type="compositionally biased region" description="Polar residues" evidence="1">
    <location>
        <begin position="986"/>
        <end position="995"/>
    </location>
</feature>
<dbReference type="Proteomes" id="UP000604046">
    <property type="component" value="Unassembled WGS sequence"/>
</dbReference>
<dbReference type="InterPro" id="IPR012337">
    <property type="entry name" value="RNaseH-like_sf"/>
</dbReference>
<feature type="region of interest" description="Disordered" evidence="1">
    <location>
        <begin position="879"/>
        <end position="936"/>
    </location>
</feature>
<dbReference type="EMBL" id="CAJNDS010002845">
    <property type="protein sequence ID" value="CAE7617290.1"/>
    <property type="molecule type" value="Genomic_DNA"/>
</dbReference>
<dbReference type="Gene3D" id="3.30.420.10">
    <property type="entry name" value="Ribonuclease H-like superfamily/Ribonuclease H"/>
    <property type="match status" value="1"/>
</dbReference>
<dbReference type="PROSITE" id="PS50994">
    <property type="entry name" value="INTEGRASE"/>
    <property type="match status" value="1"/>
</dbReference>
<feature type="region of interest" description="Disordered" evidence="1">
    <location>
        <begin position="958"/>
        <end position="995"/>
    </location>
</feature>
<evidence type="ECO:0000259" key="2">
    <source>
        <dbReference type="PROSITE" id="PS50994"/>
    </source>
</evidence>
<dbReference type="GO" id="GO:0015074">
    <property type="term" value="P:DNA integration"/>
    <property type="evidence" value="ECO:0007669"/>
    <property type="project" value="InterPro"/>
</dbReference>
<evidence type="ECO:0000256" key="1">
    <source>
        <dbReference type="SAM" id="MobiDB-lite"/>
    </source>
</evidence>
<feature type="compositionally biased region" description="Polar residues" evidence="1">
    <location>
        <begin position="263"/>
        <end position="272"/>
    </location>
</feature>
<reference evidence="3" key="1">
    <citation type="submission" date="2021-02" db="EMBL/GenBank/DDBJ databases">
        <authorList>
            <person name="Dougan E. K."/>
            <person name="Rhodes N."/>
            <person name="Thang M."/>
            <person name="Chan C."/>
        </authorList>
    </citation>
    <scope>NUCLEOTIDE SEQUENCE</scope>
</reference>
<name>A0A812VAJ8_9DINO</name>
<organism evidence="3 4">
    <name type="scientific">Symbiodinium natans</name>
    <dbReference type="NCBI Taxonomy" id="878477"/>
    <lineage>
        <taxon>Eukaryota</taxon>
        <taxon>Sar</taxon>
        <taxon>Alveolata</taxon>
        <taxon>Dinophyceae</taxon>
        <taxon>Suessiales</taxon>
        <taxon>Symbiodiniaceae</taxon>
        <taxon>Symbiodinium</taxon>
    </lineage>
</organism>
<keyword evidence="4" id="KW-1185">Reference proteome</keyword>
<sequence length="1741" mass="197519">MPISKSYYVWDDDGAKWDERNGWLPRSLQEDEKVLAVFEDEAALVAWSEEFGKTKALTAGEKKRMQNAIGKFVQASEFTETKDWRSVEWLGVEELASASFWSRMAVRQPEYMVIEAECASGEDLEAALDLAAWQDATGKAFVMLHSECDAAYVEAGTSCDGMTGRRVQQVLDCQRMLTGNHPGLMCAVSNEMGSDADHEAKLTHVSENLVAYQKAHHHDDDSISQNQEAHHHDDNSISQNQEAHHHDDDSISQNQEAHHCDDSSISQNQEASHSYLSEADVGYLEGMARRLIRERDYSLVSFEKFVERMPSTRAGARSTTIAGSYLIFGMYSHGNRHGVTNRTKSLPNCAMYLNNLMKFQCKIQGISKPTWTTISLGLNAGSSLHRDLHNKKESQNYVIGAGSYRRGEIWIQDDEVPESRAVFRNLPNGKRQAGKLHNIKHRVLSFDPKRWHESRSWSGSRYVATAFTARGVDAMERDVAQQLHETGFPVPRCSGKCGKVYVQEEDELDERQQPVDDALEPTAEEKRLIKKLHENMGHPAGKEMARSLRLANAKPHVVRYVATKFECDVCKARPKPKPARPAVLPKSYEPGKVVGVDVVFLSALDKRETFPALNMVDWGTGYQMVERLKNTESDHAWRTFLRVWGRVFGVPEIIIADLGTEFRGQFAEMAAQAGALIRHTAARSPWQAGKTERAGAHYKHVYEKARETTQISTWEELKTLLYEVENAKNRYGNRSGFSPTQRQIGHNLRLPGSLLSDDRQILDWWCRVLEMRCDESWSCVKNARSRIPPTFVVGETVYVYRQPKERKRRHMMTEESHEGRKPSWVGPGVVLAIEQPSLWVSMKGELWKVSCEHCRHATSEEQLAKELLAGELEVLREELGRSSQKRTYKDMTEEPGPPDEEEEAVELRGGMDWHPEERAHQRPRLLPEDVPVPEGPYDEEELAQYEPSIDESVQEQIPVPQVGHPPTSTNVRQQSSEEEPEPAPSRQMSSGVQELSPETVQTVLRNQQMDGHPPGSAPYEATRRLMSKRPPSSPYYAKQESSSSSQAWFYAEDGRWKVDLDCWEDVSRNVVVRRHYEPRRRLCNPTKIRGALMPRRLKHRQTYMVMEDGTVDTYNDNWFKQRKKVNDMKKSWVGFTVFSSTEVNIHDYMATKTRGQGEVFEHEIKPHEWPAWRESDLQEWCKVASTDAIKVLSLEESRAVRADLRARGQEQRIIPSRMVRRWKPAEQPGEPPQMKSRWCIRGDRDPDLMELDRYAPTLNSTSFGVLLQVAASLKYQASVGDLKNAFCQSLPLVRKQGKLYASLPKSGIEGLHDEQLVEIVAGCYGLGDAPIHWRRTLKEAILALGYRESVLDPTVYFLPGKQTLRGAIAVEVDDLFTFGDEEHYRKIAELRERFRFGKFVMVQEAEQGVGFNGRRVKQLENFDFEVDMEKFIGERLEPISMAKGRKADPKALANDSEIAQMRAVIGALNWAAKEGRPDAAAAASLGAATFPKPVIQDLIDVNKAVHLIKTNPTLAIKIRAIPFENLAWGVVSDASFANAYGGNSQGAYGVIAFHEDLQRGRRVPCSLVSWRSGRIHKVVNSTLAAETQALSKGLGELCWIVSIFNELTDPEFELAKWEEHLQQNKIVAIAKSQTEKELKESLCIIDAKALYDHLSRESTGPSQDKRTCLEIQVVRQNMNAIKGRVRWVPHPHMIVDGLTKKNANMAALYDLLMTGEYQIVSEAEALEEKLEERKQLGYNRR</sequence>
<feature type="region of interest" description="Disordered" evidence="1">
    <location>
        <begin position="213"/>
        <end position="272"/>
    </location>
</feature>
<dbReference type="OrthoDB" id="445340at2759"/>
<feature type="domain" description="Integrase catalytic" evidence="2">
    <location>
        <begin position="586"/>
        <end position="747"/>
    </location>
</feature>
<dbReference type="InterPro" id="IPR036397">
    <property type="entry name" value="RNaseH_sf"/>
</dbReference>
<evidence type="ECO:0000313" key="3">
    <source>
        <dbReference type="EMBL" id="CAE7617290.1"/>
    </source>
</evidence>
<protein>
    <submittedName>
        <fullName evidence="3">RE1 protein</fullName>
    </submittedName>
</protein>
<accession>A0A812VAJ8</accession>
<gene>
    <name evidence="3" type="primary">RE1</name>
    <name evidence="3" type="ORF">SNAT2548_LOCUS35095</name>
</gene>
<dbReference type="GO" id="GO:0003676">
    <property type="term" value="F:nucleic acid binding"/>
    <property type="evidence" value="ECO:0007669"/>
    <property type="project" value="InterPro"/>
</dbReference>
<proteinExistence type="predicted"/>
<feature type="compositionally biased region" description="Basic and acidic residues" evidence="1">
    <location>
        <begin position="905"/>
        <end position="920"/>
    </location>
</feature>
<dbReference type="SUPFAM" id="SSF53098">
    <property type="entry name" value="Ribonuclease H-like"/>
    <property type="match status" value="1"/>
</dbReference>
<evidence type="ECO:0000313" key="4">
    <source>
        <dbReference type="Proteomes" id="UP000604046"/>
    </source>
</evidence>
<dbReference type="InterPro" id="IPR001584">
    <property type="entry name" value="Integrase_cat-core"/>
</dbReference>